<dbReference type="PROSITE" id="PS50853">
    <property type="entry name" value="FN3"/>
    <property type="match status" value="4"/>
</dbReference>
<keyword evidence="1" id="KW-1133">Transmembrane helix</keyword>
<feature type="domain" description="Fibronectin type-III" evidence="2">
    <location>
        <begin position="3577"/>
        <end position="3675"/>
    </location>
</feature>
<proteinExistence type="predicted"/>
<organism evidence="3 4">
    <name type="scientific">Porites evermanni</name>
    <dbReference type="NCBI Taxonomy" id="104178"/>
    <lineage>
        <taxon>Eukaryota</taxon>
        <taxon>Metazoa</taxon>
        <taxon>Cnidaria</taxon>
        <taxon>Anthozoa</taxon>
        <taxon>Hexacorallia</taxon>
        <taxon>Scleractinia</taxon>
        <taxon>Fungiina</taxon>
        <taxon>Poritidae</taxon>
        <taxon>Porites</taxon>
    </lineage>
</organism>
<evidence type="ECO:0000313" key="4">
    <source>
        <dbReference type="Proteomes" id="UP001159427"/>
    </source>
</evidence>
<dbReference type="InterPro" id="IPR013783">
    <property type="entry name" value="Ig-like_fold"/>
</dbReference>
<feature type="domain" description="Fibronectin type-III" evidence="2">
    <location>
        <begin position="2926"/>
        <end position="3022"/>
    </location>
</feature>
<comment type="caution">
    <text evidence="3">The sequence shown here is derived from an EMBL/GenBank/DDBJ whole genome shotgun (WGS) entry which is preliminary data.</text>
</comment>
<dbReference type="InterPro" id="IPR036116">
    <property type="entry name" value="FN3_sf"/>
</dbReference>
<reference evidence="3 4" key="1">
    <citation type="submission" date="2022-05" db="EMBL/GenBank/DDBJ databases">
        <authorList>
            <consortium name="Genoscope - CEA"/>
            <person name="William W."/>
        </authorList>
    </citation>
    <scope>NUCLEOTIDE SEQUENCE [LARGE SCALE GENOMIC DNA]</scope>
</reference>
<dbReference type="CDD" id="cd00063">
    <property type="entry name" value="FN3"/>
    <property type="match status" value="3"/>
</dbReference>
<feature type="domain" description="Fibronectin type-III" evidence="2">
    <location>
        <begin position="3249"/>
        <end position="3352"/>
    </location>
</feature>
<accession>A0ABN8RRQ5</accession>
<keyword evidence="4" id="KW-1185">Reference proteome</keyword>
<evidence type="ECO:0000256" key="1">
    <source>
        <dbReference type="SAM" id="Phobius"/>
    </source>
</evidence>
<sequence length="5156" mass="566051">LIEQVRNFSLKDDVQRVREVFQKITGQKVEEKSAAGVQKRAINNVKQRIERIVDYIQKAKEVKEKMQHLLENTFKAMKNVYDTAVLEHVQGLEDVRSKVKLSYDLWKKTKNINHVLQALDTLTQSASQYADKVNDLTKSFSNPIVNLLSETGEITEVVKPFLDKQITKVTETVNKVNRFLDTVTDFLNKLQLRQRGLDLSAYKPWQDIAYCSAEVCLRSIRRSSSLYFKTIFTWKFPHLDDLSSMQESGRWLTPGLFDDYKVEGISELSSGEVILGMHGVSSNKGKASLLVVMNPGSGVKKIIQLGSPQGPLVVKIGGVTVAKEFIWISDSASNRIHSVRKSGVTGSFSTQKPSWLGISKSVSVEGTATSISYDKNSGFLWVTDGKSGKAYGYKTVNGDLASTGLAPDRVITIGSNAQGMTIVRQFGGEYACISKCAMIAGFQCKLEFHSLNEGDETGENTLERVVRTPSGLESVSSVGEKFEVVAVAFSSGTFAEKENIELMGGDFEDRYFYLRLPILKTTFGIQENCLFFKVMRNYVLRPRRLFPIGDMICGTRRKRSITQELLESDVYSEQLEEVHRNSRMRRQASDLGSCVTLFRGNVLRGYQQFMPEYSQIIIVFGIPVRLFAGAGGYYVVDYQGQVCMRDKTFRMGLIPGAWVSVYAGAALSLLIVEAGITIEARLLETYLVPELRIKIAKWPLRACIELKLRMTPLRIRVWLWYRFRLCIRIRCKLFGCSIKIRWCSKKTFAEWWWSAKSVDRTLFNTCQKDVDRTPPKAGSCTARQAADTKYFIQWHGFHEDTKINSYHVRIGSIQGSGDDYSSWVGSSLSLVVNDLPIMHGRDIYVSVLATNDGGMDSPLVNCPKFVAQRKGPQIRYVYDGVTEGQDANYQWDTFALGMNFDFRSDPKDIASIKWGVSSNSSCTFDEAEADIVPMTPLGDLTSIQTSGLNLRHGQKYFTRLYAMDLFGLKAVMCSNGILVDTTPPVYGHFQDGTGQSDANYLPSIRRVRGKFDRFIDPESPIVKYEWKVVKNDSGGDVTPFVTIPLTQQSPLMENLSLRNGGSYKLVLRGTNAAGLQAITATNGFVSDSSPPICEGKVIDVTSKTGLSDVDFVRDLNSIQAKWACSDPESDIREQLVAVGTYPGGDDVRGFEKLSFVTHNISKEGMVFVSFSDIQIHPRIRYHVTVKVINGASLKKTITSDGILIDTTPPTVAVQYIKDGVEGKDENFTSERFTFSAHWEQAFADAESGLVEYRIGLGIKPGLSDIHSFKTVGTQTNATISGLLLNNGQRYFVTVIACNSVGMCTNGSSDGATVDFVPPHIGKVITGLTGPPVFYQWISSSVWARWNWCLSDERRVSGLLNRSQCSNDSFYDVHSGVVSFGISVASLATDELLASYKSAGRVRSTGRSIYLADGVYSVAVEAKDRAGGVSRSLSNTFIVDTSPPAIIYVQHGYYGELQEHVNTPSITFKAYFEIEDDLSKIATYKVGVGSYVGADDVMKLQTVALARPLSSLRINWTASNSTHLGNSRRYFITVWVVNKAGLFAVKSSAPLLSDSDAPKGGILLDGWGSTDAQYQSYSTLYRAQWYGFRDFSGIKATYLGLSSKPNSAHCDVKEEEIVSSSRGYHILFGLNLTSGHTYFACLKLVDRAGNNAFYQSNGVLVDSTPPFPGSVTDGMPGEDLDVQMEISILRASWFNFKEEETGIVSYQLAFGTSPGSQDIQEFTNVGLVNTASSSRLKVLELTSSQRYYATVIAYNVVGMPSAPLSSDGVMVDSTPPVFIRPVHDGSNPSQDLSSTSKEFLSTTWNCNDPETALASVEVAFGLQPGETDIMNFTILPTNQTSFTMRHRLRLGFRYFSTVRCINKLGLKAVLSSDGVVFDDSPPKKVYVQDGEYQSSLTNLTVKFKFVDAESAVRQYRVTVWKKGPLEDSFGSFIFNGNVTTAQLQLAKDLEGGENYYVNVTATNGVGLENTAVSDGFTVDTTPPLCSQVWDGRGDYSHDVEYTPSSSKRVISWVCFDNESPMVRYRFSVKNVNTNTFVIPFYELGTPLNSSGWAIITGEGQIALKYGEGEKYIVGIEVSNAVGLKAVNWTNGVVIDSTPPVVNNVMLAFDPKNNSLKAEWVARDKESGIKSLSWGLGTSPDDDNVKNFTEVSVFTTNIRISNVPLILGKTYFLKMYAVNKAGLSSTTSSNGVVIDYTPPNPGTVAAQFVLPPNYDRSKNEVPGSRFVVTWTGFIDQEKSGIQKTSWALGTDPQQLKQSIIGLYTEVDADDSVGGVVIKNQTVIGNETYFVCIRVTNGAGLDRTDCSPGIKVILGKFSAGEVSDGPVTSAKDIDFQLDDKAIWAHWNGFKDPVFGISKYDWCIRDQPPNPSGYSMCKWPFMEVLHLKTSANRFYNLTLEHGRKYYITIRAENSRGEHVSSSSDGVVVDRSPAVGKSIHVAPATGKETLYVTSPSAPVVTWTMDDPESGLSHFLVGVGNFAFQDDLISFYRVNSLSRSVDLDVLNLTLREGMTFYVTVTAANMLGLETTMTSQQIVVDWTPPISGDVVDGNLTSVDSEEYIDLDYQHEKGVLSAHWSGFLDDESGVVEYQWCIGTAQGACDVKGMTFAGLQTSAHHFMALDQGQRYFFTVEASNAAGLKERAYSDGVTLDVTPAVLGDVLYDLQTSSVNSAPEQPSQSISSRFRRSVWDTPGDADQTDDFSPKSSLAFASAHSCNLSCSLKQKNNRQLKFSWRKPTDFESGISNVEWCAGSTTGSCDIVSWRTVEPSTLSVEHSLSRPLSSGIEVLITLRVTNGVGMVSTRTSRPLLIDGSAPSVGTVMVGNRPEPKYLKNEESLLAEWSGFIDHESGLSHFEWAACHASSKDECITPFVNTALKTSLKNSALDLKPGLSYVIIVRAHNNVGLFSEAVSNPFILDGTAPIAGTVFDGLTELSDLEIQSSTSEISANWSPFTDSNGRITMYEICVGTKQEKCNVRGFLSLGLTLKATISGLSLNHTGKYFVTVKATDEAGYSVTASSNGIQVDTTPPMEGTVRDGQTLTDIDYQGDDTFLFANWDKFQDQESDISRYTWCAGTRRKTCDIIPETNVGDHTSVGQQILPPLATGMVVFVTVSAYNGAGAVTRISSDGVKIDGTAPVISEVMEMQLGSGNNDKDYITAKDAYCAKWSVSDLESDIATNELSVCSVIDKNDCLLHNLDVGTRSMICITDLEFKEGVKYITKIRSTNIVQSSSEMFSNGFVVDSTPPILGEITHVENLPSGVEAQVFTHSKISVEWTGFLDKESGVKSYYLCVGMWGGDCNFMNFTEIGNSTSYTLEDLSLSQGATYFVSIKAENMAGLISEVKSSIGLILFMSITFTLGPVNEGVIKDGSHGAHDLDVQRSRSYIAAQWNAFEDLESDVTEIKWCAGSLPRSCNLVKETELSAATTSVRKVLIDSMKNGQRYYVTVSATNGAGVTTSLTSNGVTVDDTPPSPGTVIDGVESDVDYINGEDDIRARWSGFEDSESGVQYYEVALCDVRNLSFCPQPFTGVGLASNLTITGLDLESGAQYTIIIRAVNLAELHIEATSDGFIVDFTPPTASEARLGTGTEPVTYQSDLEKLVISWAPFADPESGILQYHVCVSTTPDNCTVTPFTFAGTNTSFTVRGLHLIHGESYYAVVKGFNRIGLSSQTTTNAILMDSTPPTIKDAINLSVTSTQLPRTNGSNSNSSVPLVVEKPDHEVYATSHIRFTCSDELLTSGWDAFEDLESGLERYDWCVGTAKAQCDVLEIRTVGLKVKGAAIVSRLTSGTLIYATVYAVNNVKLKTQLVSEGCKVISVAPKIMEVLDVPSLNASRFSDIDWKAMMQSLSLSWKIAGKYVKEISRLRIQVAVTHSSSNVSLPQVGSQKSWNSEPLVHDFMDVLSWQRNVTIRSVAMEPWKRYRGVLRVWNEGGVCAEASSDGLRMEPSAPPLRSLYIRDIAAEKEHLRWQPNLTLPSVNKSAVDQDVKYISSPSDLQVVIRSITNNTANRTAFLLEHNLFSPTKDFKIIVQRVASDKNESNTTEDKSIMRIIPGFADPEGPCCAESPVDPKTAFTDLHFKATLPSQHFGASLAQLQGDYFAVGSGDRAFALPLRNRSASHLTLPEDITGTTANPVKVVFHKNRSLFLSDGKVHVYRSSLDDFGNLQLFKTAVLGNCKVLSLSACSPTDYWADSISPVISINDNHIAMTGINSSTNASVVSVFQENGGGWKFVRTLGEEMRDPDFGHSLSLNGRLLAIARGDKKNSCISVYAVDTSALLMTICSKDHKNLTGHLSVRLTETNALVVVSKDSKVTQVFQLNTTTYSYREVCHFIVAPDESLSGNLDVNTRDKGYIVGLGMLTLGGRDGVRLIGFHGVHSKYKDGKCINLGSAITRESGLRVDDGIPRASVSFMENIVLIGTPNVLAWPGQGEDLGTGRIYATTYCPVDYVRVRVSHIKGLGSVGCAPCEKGQKSFGGFAEMCSVCERMTCLQTPGEDPFSFTSSVCDSVTCQSSLTVDNKTKGVTIHLANGSFFVPGSENLYTIQLLETTRADQSTSSLSESFIIDPTAPEAGVVYDGIGSDRNTNCSENSTFGEDSQCSSRSFEDTDIDFTNNTREIHARWIEFMDSESDIVEYFWCVGSQPMKDDIKVCESAGMRPNGSYYGLNLQHGDTYYVTVMACNGARRCSANCSDGVTIDTTPPVLKYVRDGIMGPDMDFQVFVDVIFAYFAAIDPESGVTSYEVAWGTAAGSTDIKDFEEVTNTTIWLAKFKDNALEKGKKYFATVRATNGAGLLSDKFSSNGIVVGKSEYTFDNKSSASFFFDTVNVNVNGSREDGGVGQTYGTLTVPEGAVQGEVKLRSFSLDNEALKKNTTEEGPVSNPKDTKPKQFMLGNYSFVIKALDPVNNTVQEGYRFVKPIKISMFYDVNKLVKANKKHVSNEVTKEDVDPVLYLWDPENETWFDASLTCPKPWSHVNKTIKLLTVDVCHLTQFAFFWSFTAQHGMVLFDKNSSIYNKEGVVAVSRAKQVTKLEIPVRRAKGAQGNITVQWSLYQNDSTLDRELVWPTSGIIALNDGKWNESLTINVADDKKKAPKSVMWVQLDKTSGGALLASHDQTKAKIVIKGNKEASGTWKWIIIGGVCAAFLLLLIILFAWRKWRKHHNAIRYSNINV</sequence>
<name>A0ABN8RRQ5_9CNID</name>
<feature type="transmembrane region" description="Helical" evidence="1">
    <location>
        <begin position="648"/>
        <end position="672"/>
    </location>
</feature>
<dbReference type="InterPro" id="IPR038081">
    <property type="entry name" value="CalX-like_sf"/>
</dbReference>
<dbReference type="Gene3D" id="2.60.40.10">
    <property type="entry name" value="Immunoglobulins"/>
    <property type="match status" value="3"/>
</dbReference>
<dbReference type="SUPFAM" id="SSF101898">
    <property type="entry name" value="NHL repeat"/>
    <property type="match status" value="1"/>
</dbReference>
<protein>
    <recommendedName>
        <fullName evidence="2">Fibronectin type-III domain-containing protein</fullName>
    </recommendedName>
</protein>
<dbReference type="EMBL" id="CALNXI010002013">
    <property type="protein sequence ID" value="CAH3181524.1"/>
    <property type="molecule type" value="Genomic_DNA"/>
</dbReference>
<dbReference type="SUPFAM" id="SSF49265">
    <property type="entry name" value="Fibronectin type III"/>
    <property type="match status" value="5"/>
</dbReference>
<keyword evidence="1" id="KW-0812">Transmembrane</keyword>
<dbReference type="Gene3D" id="2.60.40.2030">
    <property type="match status" value="1"/>
</dbReference>
<dbReference type="Proteomes" id="UP001159427">
    <property type="component" value="Unassembled WGS sequence"/>
</dbReference>
<dbReference type="PANTHER" id="PTHR16897:SF2">
    <property type="entry name" value="OS03G0226600 PROTEIN"/>
    <property type="match status" value="1"/>
</dbReference>
<feature type="domain" description="Fibronectin type-III" evidence="2">
    <location>
        <begin position="1880"/>
        <end position="1982"/>
    </location>
</feature>
<gene>
    <name evidence="3" type="ORF">PEVE_00013711</name>
</gene>
<dbReference type="SMART" id="SM00060">
    <property type="entry name" value="FN3"/>
    <property type="match status" value="14"/>
</dbReference>
<evidence type="ECO:0000313" key="3">
    <source>
        <dbReference type="EMBL" id="CAH3181524.1"/>
    </source>
</evidence>
<dbReference type="PANTHER" id="PTHR16897">
    <property type="entry name" value="OS10G0105400 PROTEIN"/>
    <property type="match status" value="1"/>
</dbReference>
<keyword evidence="1" id="KW-0472">Membrane</keyword>
<feature type="transmembrane region" description="Helical" evidence="1">
    <location>
        <begin position="616"/>
        <end position="636"/>
    </location>
</feature>
<evidence type="ECO:0000259" key="2">
    <source>
        <dbReference type="PROSITE" id="PS50853"/>
    </source>
</evidence>
<dbReference type="SUPFAM" id="SSF141072">
    <property type="entry name" value="CalX-like"/>
    <property type="match status" value="1"/>
</dbReference>
<feature type="non-terminal residue" evidence="3">
    <location>
        <position position="1"/>
    </location>
</feature>
<feature type="transmembrane region" description="Helical" evidence="1">
    <location>
        <begin position="5117"/>
        <end position="5139"/>
    </location>
</feature>
<dbReference type="InterPro" id="IPR003961">
    <property type="entry name" value="FN3_dom"/>
</dbReference>